<dbReference type="InterPro" id="IPR036451">
    <property type="entry name" value="CblAdoTrfase-like_sf"/>
</dbReference>
<evidence type="ECO:0000256" key="1">
    <source>
        <dbReference type="ARBA" id="ARBA00022679"/>
    </source>
</evidence>
<dbReference type="InterPro" id="IPR050870">
    <property type="entry name" value="FAST_kinase"/>
</dbReference>
<evidence type="ECO:0000259" key="6">
    <source>
        <dbReference type="Pfam" id="PF26188"/>
    </source>
</evidence>
<proteinExistence type="predicted"/>
<dbReference type="PANTHER" id="PTHR21228:SF40">
    <property type="entry name" value="LD45607P"/>
    <property type="match status" value="1"/>
</dbReference>
<evidence type="ECO:0000313" key="8">
    <source>
        <dbReference type="Proteomes" id="UP001189429"/>
    </source>
</evidence>
<feature type="region of interest" description="Disordered" evidence="4">
    <location>
        <begin position="278"/>
        <end position="329"/>
    </location>
</feature>
<keyword evidence="8" id="KW-1185">Reference proteome</keyword>
<gene>
    <name evidence="7" type="ORF">PCOR1329_LOCUS62811</name>
</gene>
<evidence type="ECO:0000259" key="5">
    <source>
        <dbReference type="Pfam" id="PF01923"/>
    </source>
</evidence>
<reference evidence="7" key="1">
    <citation type="submission" date="2023-10" db="EMBL/GenBank/DDBJ databases">
        <authorList>
            <person name="Chen Y."/>
            <person name="Shah S."/>
            <person name="Dougan E. K."/>
            <person name="Thang M."/>
            <person name="Chan C."/>
        </authorList>
    </citation>
    <scope>NUCLEOTIDE SEQUENCE [LARGE SCALE GENOMIC DNA]</scope>
</reference>
<dbReference type="InterPro" id="IPR058917">
    <property type="entry name" value="RESC6_dom"/>
</dbReference>
<feature type="compositionally biased region" description="Low complexity" evidence="4">
    <location>
        <begin position="528"/>
        <end position="543"/>
    </location>
</feature>
<dbReference type="PANTHER" id="PTHR21228">
    <property type="entry name" value="FAST LEU-RICH DOMAIN-CONTAINING"/>
    <property type="match status" value="1"/>
</dbReference>
<feature type="region of interest" description="Disordered" evidence="4">
    <location>
        <begin position="189"/>
        <end position="227"/>
    </location>
</feature>
<dbReference type="Proteomes" id="UP001189429">
    <property type="component" value="Unassembled WGS sequence"/>
</dbReference>
<evidence type="ECO:0000256" key="4">
    <source>
        <dbReference type="SAM" id="MobiDB-lite"/>
    </source>
</evidence>
<feature type="region of interest" description="Disordered" evidence="4">
    <location>
        <begin position="527"/>
        <end position="552"/>
    </location>
</feature>
<protein>
    <submittedName>
        <fullName evidence="7">Uncharacterized protein</fullName>
    </submittedName>
</protein>
<feature type="compositionally biased region" description="Gly residues" evidence="4">
    <location>
        <begin position="309"/>
        <end position="320"/>
    </location>
</feature>
<evidence type="ECO:0000256" key="2">
    <source>
        <dbReference type="ARBA" id="ARBA00022741"/>
    </source>
</evidence>
<dbReference type="Pfam" id="PF01923">
    <property type="entry name" value="Cob_adeno_trans"/>
    <property type="match status" value="1"/>
</dbReference>
<keyword evidence="1" id="KW-0808">Transferase</keyword>
<comment type="caution">
    <text evidence="7">The sequence shown here is derived from an EMBL/GenBank/DDBJ whole genome shotgun (WGS) entry which is preliminary data.</text>
</comment>
<keyword evidence="3" id="KW-0067">ATP-binding</keyword>
<name>A0ABN9W072_9DINO</name>
<evidence type="ECO:0000256" key="3">
    <source>
        <dbReference type="ARBA" id="ARBA00022840"/>
    </source>
</evidence>
<feature type="domain" description="RNA-editing substrate-binding complex 6 protein" evidence="6">
    <location>
        <begin position="42"/>
        <end position="175"/>
    </location>
</feature>
<sequence>MVMSVEKKPTTGRSTICLFAGGGRGRDRGPWVDMVCIQTQRRIRDFEPQHVTNTLWACARMQLQDPLMLRVLINRAIDDIGRYCPLDVSITTWACATLKMREVEWLRAVVRARLDFADFSPQNMSNFVWGLATLGFRNDNMVLAVGREASRKIQDFSPQELSNFCWALATMDLCDNLMLRAVAEEVDRRGEEATARRGAPAGAAGDGRGMRWRPGTQPGPEVGQDGRSEAIQSPLAVGRCSAMMLGRLGNLTDARVAVRTLAEWAQTDGVLCQGRWRSEPQRHGLGPTGRPPSCRGGRGRGARGAMAAPGGGPAVGGGGPAQEAAPPPMAKGVTHSVLQQAFVDMLRPTAHLLQEATPASAEQEFTRAGLALNRPRPEDVYFASKRRACASSEFDSKLETRLSPLEDSSTPAGPRLTALESTALRSRRACASSECDCREALTCQDEGIDPVELIQFCLRPGLEGHSDSLAFADLEEAVRCELDTYIDAASGCELFAAHHLKMREGFERYCCHCPRGHRNVPGKIAERGGAASAAGPNAAPLPADKGHRDPLSKSRLCTLKGDAAYISFYNEHELSAARAAPAAQLQQVQPWLLDVGSALCTPRAAASSARKLRRRGDAGAADAQLSRLQNFTLPGGSPGSGGAARGASHVPSRRAVICVFLNLLSDFLFVAARLDALNADRSEQECAIEWRVGPWQR</sequence>
<dbReference type="Gene3D" id="1.20.1200.10">
    <property type="entry name" value="Cobalamin adenosyltransferase-like"/>
    <property type="match status" value="1"/>
</dbReference>
<accession>A0ABN9W072</accession>
<organism evidence="7 8">
    <name type="scientific">Prorocentrum cordatum</name>
    <dbReference type="NCBI Taxonomy" id="2364126"/>
    <lineage>
        <taxon>Eukaryota</taxon>
        <taxon>Sar</taxon>
        <taxon>Alveolata</taxon>
        <taxon>Dinophyceae</taxon>
        <taxon>Prorocentrales</taxon>
        <taxon>Prorocentraceae</taxon>
        <taxon>Prorocentrum</taxon>
    </lineage>
</organism>
<dbReference type="Pfam" id="PF26188">
    <property type="entry name" value="RESC6"/>
    <property type="match status" value="1"/>
</dbReference>
<keyword evidence="2" id="KW-0547">Nucleotide-binding</keyword>
<dbReference type="SUPFAM" id="SSF89028">
    <property type="entry name" value="Cobalamin adenosyltransferase-like"/>
    <property type="match status" value="1"/>
</dbReference>
<evidence type="ECO:0000313" key="7">
    <source>
        <dbReference type="EMBL" id="CAK0879365.1"/>
    </source>
</evidence>
<dbReference type="InterPro" id="IPR016030">
    <property type="entry name" value="CblAdoTrfase-like"/>
</dbReference>
<dbReference type="EMBL" id="CAUYUJ010017948">
    <property type="protein sequence ID" value="CAK0879365.1"/>
    <property type="molecule type" value="Genomic_DNA"/>
</dbReference>
<feature type="domain" description="Cobalamin adenosyltransferase-like" evidence="5">
    <location>
        <begin position="577"/>
        <end position="674"/>
    </location>
</feature>